<evidence type="ECO:0000256" key="5">
    <source>
        <dbReference type="ARBA" id="ARBA00022989"/>
    </source>
</evidence>
<evidence type="ECO:0000256" key="8">
    <source>
        <dbReference type="SAM" id="SignalP"/>
    </source>
</evidence>
<gene>
    <name evidence="10" type="ORF">CAUS1442_LOCUS4676</name>
    <name evidence="11" type="ORF">CAUS1442_LOCUS4685</name>
</gene>
<dbReference type="Pfam" id="PF01105">
    <property type="entry name" value="EMP24_GP25L"/>
    <property type="match status" value="1"/>
</dbReference>
<sequence>MGRSMVSAVILAICCAMAQAYPVIIEIPESTEKCINFNIPEDDDAHMAFFAMATPIDENSDIDWTPKARKIEDYFVGAMDKLTAVRADDDRTMPTKFPDSTPQEISDLVDEFLADVGGNKDTDCRVSITNPETFDRLTKNLRYYELLVINHVRESARRHPGTDESSPLAGYTLCFQNDHEQEEIFVMMETVVVSEEKEDHSKAKTNKKVFKKEHLTPLAEELSESLEAAQTVLHEMKYMEKREARMRITSDSVNSRVQYLSYNSIAVLLGVTYIQVTYLKRYFRKKKLL</sequence>
<keyword evidence="5 7" id="KW-1133">Transmembrane helix</keyword>
<dbReference type="AlphaFoldDB" id="A0A6T6F3S0"/>
<comment type="similarity">
    <text evidence="2">Belongs to the EMP24/GP25L family.</text>
</comment>
<dbReference type="EMBL" id="HBEF01007514">
    <property type="protein sequence ID" value="CAD8332584.1"/>
    <property type="molecule type" value="Transcribed_RNA"/>
</dbReference>
<feature type="domain" description="GOLD" evidence="9">
    <location>
        <begin position="22"/>
        <end position="284"/>
    </location>
</feature>
<comment type="subcellular location">
    <subcellularLocation>
        <location evidence="1">Membrane</location>
        <topology evidence="1">Single-pass type I membrane protein</topology>
    </subcellularLocation>
</comment>
<evidence type="ECO:0000256" key="4">
    <source>
        <dbReference type="ARBA" id="ARBA00022729"/>
    </source>
</evidence>
<keyword evidence="3 7" id="KW-0812">Transmembrane</keyword>
<keyword evidence="4 8" id="KW-0732">Signal</keyword>
<dbReference type="PANTHER" id="PTHR22811">
    <property type="entry name" value="TRANSMEMBRANE EMP24 DOMAIN-CONTAINING PROTEIN"/>
    <property type="match status" value="1"/>
</dbReference>
<feature type="transmembrane region" description="Helical" evidence="7">
    <location>
        <begin position="259"/>
        <end position="279"/>
    </location>
</feature>
<feature type="chain" id="PRO_5035584846" description="GOLD domain-containing protein" evidence="8">
    <location>
        <begin position="21"/>
        <end position="289"/>
    </location>
</feature>
<dbReference type="EMBL" id="HBEF01007503">
    <property type="protein sequence ID" value="CAD8332575.1"/>
    <property type="molecule type" value="Transcribed_RNA"/>
</dbReference>
<reference evidence="10" key="1">
    <citation type="submission" date="2021-01" db="EMBL/GenBank/DDBJ databases">
        <authorList>
            <person name="Corre E."/>
            <person name="Pelletier E."/>
            <person name="Niang G."/>
            <person name="Scheremetjew M."/>
            <person name="Finn R."/>
            <person name="Kale V."/>
            <person name="Holt S."/>
            <person name="Cochrane G."/>
            <person name="Meng A."/>
            <person name="Brown T."/>
            <person name="Cohen L."/>
        </authorList>
    </citation>
    <scope>NUCLEOTIDE SEQUENCE</scope>
    <source>
        <strain evidence="10">CCMP3328</strain>
    </source>
</reference>
<feature type="signal peptide" evidence="8">
    <location>
        <begin position="1"/>
        <end position="20"/>
    </location>
</feature>
<evidence type="ECO:0000259" key="9">
    <source>
        <dbReference type="SMART" id="SM01190"/>
    </source>
</evidence>
<keyword evidence="6 7" id="KW-0472">Membrane</keyword>
<evidence type="ECO:0000313" key="10">
    <source>
        <dbReference type="EMBL" id="CAD8332575.1"/>
    </source>
</evidence>
<organism evidence="10">
    <name type="scientific">Craspedostauros australis</name>
    <dbReference type="NCBI Taxonomy" id="1486917"/>
    <lineage>
        <taxon>Eukaryota</taxon>
        <taxon>Sar</taxon>
        <taxon>Stramenopiles</taxon>
        <taxon>Ochrophyta</taxon>
        <taxon>Bacillariophyta</taxon>
        <taxon>Bacillariophyceae</taxon>
        <taxon>Bacillariophycidae</taxon>
        <taxon>Naviculales</taxon>
        <taxon>Naviculaceae</taxon>
        <taxon>Craspedostauros</taxon>
    </lineage>
</organism>
<dbReference type="GO" id="GO:0016020">
    <property type="term" value="C:membrane"/>
    <property type="evidence" value="ECO:0007669"/>
    <property type="project" value="UniProtKB-SubCell"/>
</dbReference>
<evidence type="ECO:0000256" key="6">
    <source>
        <dbReference type="ARBA" id="ARBA00023136"/>
    </source>
</evidence>
<evidence type="ECO:0000256" key="7">
    <source>
        <dbReference type="SAM" id="Phobius"/>
    </source>
</evidence>
<dbReference type="InterPro" id="IPR009038">
    <property type="entry name" value="GOLD_dom"/>
</dbReference>
<evidence type="ECO:0000313" key="11">
    <source>
        <dbReference type="EMBL" id="CAD8332584.1"/>
    </source>
</evidence>
<protein>
    <recommendedName>
        <fullName evidence="9">GOLD domain-containing protein</fullName>
    </recommendedName>
</protein>
<evidence type="ECO:0000256" key="1">
    <source>
        <dbReference type="ARBA" id="ARBA00004479"/>
    </source>
</evidence>
<accession>A0A6T6F3S0</accession>
<name>A0A6T6F3S0_9STRA</name>
<dbReference type="InterPro" id="IPR015720">
    <property type="entry name" value="Emp24-like"/>
</dbReference>
<evidence type="ECO:0000256" key="3">
    <source>
        <dbReference type="ARBA" id="ARBA00022692"/>
    </source>
</evidence>
<evidence type="ECO:0000256" key="2">
    <source>
        <dbReference type="ARBA" id="ARBA00007104"/>
    </source>
</evidence>
<dbReference type="SMART" id="SM01190">
    <property type="entry name" value="EMP24_GP25L"/>
    <property type="match status" value="1"/>
</dbReference>
<proteinExistence type="inferred from homology"/>